<reference evidence="2" key="1">
    <citation type="submission" date="2020-05" db="EMBL/GenBank/DDBJ databases">
        <title>WGS assembly of Panicum virgatum.</title>
        <authorList>
            <person name="Lovell J.T."/>
            <person name="Jenkins J."/>
            <person name="Shu S."/>
            <person name="Juenger T.E."/>
            <person name="Schmutz J."/>
        </authorList>
    </citation>
    <scope>NUCLEOTIDE SEQUENCE</scope>
    <source>
        <strain evidence="2">AP13</strain>
    </source>
</reference>
<dbReference type="EMBL" id="CM029043">
    <property type="protein sequence ID" value="KAG2613549.1"/>
    <property type="molecule type" value="Genomic_DNA"/>
</dbReference>
<feature type="region of interest" description="Disordered" evidence="1">
    <location>
        <begin position="1"/>
        <end position="50"/>
    </location>
</feature>
<dbReference type="Proteomes" id="UP000823388">
    <property type="component" value="Chromosome 4K"/>
</dbReference>
<feature type="compositionally biased region" description="Low complexity" evidence="1">
    <location>
        <begin position="18"/>
        <end position="35"/>
    </location>
</feature>
<feature type="compositionally biased region" description="Basic and acidic residues" evidence="1">
    <location>
        <begin position="1"/>
        <end position="12"/>
    </location>
</feature>
<sequence>MRGRATKSDCTARRRPCLAASGAGASGAGRSALDDGSAELRRSKGDEIRL</sequence>
<evidence type="ECO:0000313" key="2">
    <source>
        <dbReference type="EMBL" id="KAG2613549.1"/>
    </source>
</evidence>
<dbReference type="AlphaFoldDB" id="A0A8T0U019"/>
<organism evidence="2 3">
    <name type="scientific">Panicum virgatum</name>
    <name type="common">Blackwell switchgrass</name>
    <dbReference type="NCBI Taxonomy" id="38727"/>
    <lineage>
        <taxon>Eukaryota</taxon>
        <taxon>Viridiplantae</taxon>
        <taxon>Streptophyta</taxon>
        <taxon>Embryophyta</taxon>
        <taxon>Tracheophyta</taxon>
        <taxon>Spermatophyta</taxon>
        <taxon>Magnoliopsida</taxon>
        <taxon>Liliopsida</taxon>
        <taxon>Poales</taxon>
        <taxon>Poaceae</taxon>
        <taxon>PACMAD clade</taxon>
        <taxon>Panicoideae</taxon>
        <taxon>Panicodae</taxon>
        <taxon>Paniceae</taxon>
        <taxon>Panicinae</taxon>
        <taxon>Panicum</taxon>
        <taxon>Panicum sect. Hiantes</taxon>
    </lineage>
</organism>
<protein>
    <submittedName>
        <fullName evidence="2">Uncharacterized protein</fullName>
    </submittedName>
</protein>
<evidence type="ECO:0000256" key="1">
    <source>
        <dbReference type="SAM" id="MobiDB-lite"/>
    </source>
</evidence>
<evidence type="ECO:0000313" key="3">
    <source>
        <dbReference type="Proteomes" id="UP000823388"/>
    </source>
</evidence>
<feature type="compositionally biased region" description="Basic and acidic residues" evidence="1">
    <location>
        <begin position="38"/>
        <end position="50"/>
    </location>
</feature>
<accession>A0A8T0U019</accession>
<proteinExistence type="predicted"/>
<comment type="caution">
    <text evidence="2">The sequence shown here is derived from an EMBL/GenBank/DDBJ whole genome shotgun (WGS) entry which is preliminary data.</text>
</comment>
<gene>
    <name evidence="2" type="ORF">PVAP13_4KG357488</name>
</gene>
<keyword evidence="3" id="KW-1185">Reference proteome</keyword>
<name>A0A8T0U019_PANVG</name>